<evidence type="ECO:0000313" key="3">
    <source>
        <dbReference type="Proteomes" id="UP000660262"/>
    </source>
</evidence>
<dbReference type="EMBL" id="BNJQ01000011">
    <property type="protein sequence ID" value="GHP05797.1"/>
    <property type="molecule type" value="Genomic_DNA"/>
</dbReference>
<feature type="region of interest" description="Disordered" evidence="1">
    <location>
        <begin position="1"/>
        <end position="22"/>
    </location>
</feature>
<reference evidence="2" key="1">
    <citation type="submission" date="2020-10" db="EMBL/GenBank/DDBJ databases">
        <title>Unveiling of a novel bifunctional photoreceptor, Dualchrome1, isolated from a cosmopolitan green alga.</title>
        <authorList>
            <person name="Suzuki S."/>
            <person name="Kawachi M."/>
        </authorList>
    </citation>
    <scope>NUCLEOTIDE SEQUENCE</scope>
    <source>
        <strain evidence="2">NIES 2893</strain>
    </source>
</reference>
<protein>
    <submittedName>
        <fullName evidence="2">Uncharacterized protein</fullName>
    </submittedName>
</protein>
<feature type="region of interest" description="Disordered" evidence="1">
    <location>
        <begin position="61"/>
        <end position="89"/>
    </location>
</feature>
<feature type="compositionally biased region" description="Gly residues" evidence="1">
    <location>
        <begin position="64"/>
        <end position="73"/>
    </location>
</feature>
<proteinExistence type="predicted"/>
<organism evidence="2 3">
    <name type="scientific">Pycnococcus provasolii</name>
    <dbReference type="NCBI Taxonomy" id="41880"/>
    <lineage>
        <taxon>Eukaryota</taxon>
        <taxon>Viridiplantae</taxon>
        <taxon>Chlorophyta</taxon>
        <taxon>Pseudoscourfieldiophyceae</taxon>
        <taxon>Pseudoscourfieldiales</taxon>
        <taxon>Pycnococcaceae</taxon>
        <taxon>Pycnococcus</taxon>
    </lineage>
</organism>
<sequence length="253" mass="26384">MATSSSRSPHRHAGHSTTRGRLTRRPLVVVLPVFIVPPGLSKLASNYPGQSNDAILKELKKRNLGGGGGGPGDSGASASTSREDDDYPSPAELRVRLTAMSEATQRAVNLARAQQPLAAREMLRRAPLNRLRKDIAIAGAYYGSGSIKTIVSGTRNTAKDPSDFAEGARVLDALRQFDQACRAAAAADEADGAVRTQVSGTTVADTVAKNGAGEMGEEVQSDLADVVAASGRELVTALKGVISLLPDVTVDEP</sequence>
<dbReference type="AlphaFoldDB" id="A0A830HLB2"/>
<accession>A0A830HLB2</accession>
<name>A0A830HLB2_9CHLO</name>
<gene>
    <name evidence="2" type="ORF">PPROV_000454600</name>
</gene>
<comment type="caution">
    <text evidence="2">The sequence shown here is derived from an EMBL/GenBank/DDBJ whole genome shotgun (WGS) entry which is preliminary data.</text>
</comment>
<dbReference type="Proteomes" id="UP000660262">
    <property type="component" value="Unassembled WGS sequence"/>
</dbReference>
<keyword evidence="3" id="KW-1185">Reference proteome</keyword>
<evidence type="ECO:0000256" key="1">
    <source>
        <dbReference type="SAM" id="MobiDB-lite"/>
    </source>
</evidence>
<evidence type="ECO:0000313" key="2">
    <source>
        <dbReference type="EMBL" id="GHP05797.1"/>
    </source>
</evidence>